<proteinExistence type="predicted"/>
<dbReference type="WBParaSite" id="BPAG_0000980501-mRNA-1">
    <property type="protein sequence ID" value="BPAG_0000980501-mRNA-1"/>
    <property type="gene ID" value="BPAG_0000980501"/>
</dbReference>
<sequence length="277" mass="32126">MGNAAGSIKRSKSIGTWISSECENPFEIAFVKKERTCLRESFQKLEDPKEIIGIIFVKILNDIAPELKEPFGVERSPKATMPKMPKLGGHIVRFTDCLDQLTNMIGYTENLIGAWQLARKTGRAHSKQSFLEMNQNEEKNYFAVVGNTFIDEFIPYLNGEKEEPSQDKKRVRFASTYSVTMISDVWRRFFTILVAQITESFEQERKKHNKIIDKKTLAPHQLSEQNAQMNRRNWFDFVIYNIVAYKLHTKSSKQRYFSTVSDISGNTFIVFRAQQTR</sequence>
<keyword evidence="2" id="KW-1185">Reference proteome</keyword>
<dbReference type="STRING" id="6280.A0A0N4TMW5"/>
<reference evidence="3" key="1">
    <citation type="submission" date="2017-02" db="UniProtKB">
        <authorList>
            <consortium name="WormBaseParasite"/>
        </authorList>
    </citation>
    <scope>IDENTIFICATION</scope>
</reference>
<dbReference type="EMBL" id="UZAD01013164">
    <property type="protein sequence ID" value="VDN90953.1"/>
    <property type="molecule type" value="Genomic_DNA"/>
</dbReference>
<evidence type="ECO:0000313" key="2">
    <source>
        <dbReference type="Proteomes" id="UP000278627"/>
    </source>
</evidence>
<evidence type="ECO:0000313" key="1">
    <source>
        <dbReference type="EMBL" id="VDN90953.1"/>
    </source>
</evidence>
<dbReference type="SUPFAM" id="SSF46458">
    <property type="entry name" value="Globin-like"/>
    <property type="match status" value="1"/>
</dbReference>
<protein>
    <submittedName>
        <fullName evidence="3">GLOBIN domain-containing protein</fullName>
    </submittedName>
</protein>
<dbReference type="InterPro" id="IPR009050">
    <property type="entry name" value="Globin-like_sf"/>
</dbReference>
<dbReference type="GO" id="GO:0020037">
    <property type="term" value="F:heme binding"/>
    <property type="evidence" value="ECO:0007669"/>
    <property type="project" value="InterPro"/>
</dbReference>
<dbReference type="Proteomes" id="UP000278627">
    <property type="component" value="Unassembled WGS sequence"/>
</dbReference>
<gene>
    <name evidence="1" type="ORF">BPAG_LOCUS9767</name>
</gene>
<dbReference type="AlphaFoldDB" id="A0A0N4TMW5"/>
<accession>A0A0N4TMW5</accession>
<name>A0A0N4TMW5_BRUPA</name>
<dbReference type="InterPro" id="IPR012292">
    <property type="entry name" value="Globin/Proto"/>
</dbReference>
<organism evidence="3">
    <name type="scientific">Brugia pahangi</name>
    <name type="common">Filarial nematode worm</name>
    <dbReference type="NCBI Taxonomy" id="6280"/>
    <lineage>
        <taxon>Eukaryota</taxon>
        <taxon>Metazoa</taxon>
        <taxon>Ecdysozoa</taxon>
        <taxon>Nematoda</taxon>
        <taxon>Chromadorea</taxon>
        <taxon>Rhabditida</taxon>
        <taxon>Spirurina</taxon>
        <taxon>Spiruromorpha</taxon>
        <taxon>Filarioidea</taxon>
        <taxon>Onchocercidae</taxon>
        <taxon>Brugia</taxon>
    </lineage>
</organism>
<reference evidence="1 2" key="2">
    <citation type="submission" date="2018-11" db="EMBL/GenBank/DDBJ databases">
        <authorList>
            <consortium name="Pathogen Informatics"/>
        </authorList>
    </citation>
    <scope>NUCLEOTIDE SEQUENCE [LARGE SCALE GENOMIC DNA]</scope>
</reference>
<dbReference type="GO" id="GO:0019825">
    <property type="term" value="F:oxygen binding"/>
    <property type="evidence" value="ECO:0007669"/>
    <property type="project" value="InterPro"/>
</dbReference>
<dbReference type="Gene3D" id="1.10.490.10">
    <property type="entry name" value="Globins"/>
    <property type="match status" value="1"/>
</dbReference>
<evidence type="ECO:0000313" key="3">
    <source>
        <dbReference type="WBParaSite" id="BPAG_0000980501-mRNA-1"/>
    </source>
</evidence>